<evidence type="ECO:0000256" key="4">
    <source>
        <dbReference type="SAM" id="MobiDB-lite"/>
    </source>
</evidence>
<dbReference type="InterPro" id="IPR036770">
    <property type="entry name" value="Ankyrin_rpt-contain_sf"/>
</dbReference>
<dbReference type="OrthoDB" id="194358at2759"/>
<accession>A0A432ZYG8</accession>
<comment type="caution">
    <text evidence="5">The sequence shown here is derived from an EMBL/GenBank/DDBJ whole genome shotgun (WGS) entry which is preliminary data.</text>
</comment>
<sequence>MAKVLISEFGADVNAKGEDDNTPLHFAAKEGHIAIAKLLTSEFGANANLKDKNGCKPLYFAEKQENVEMVKILAEALGADDMTNEVPKLGTAPNVIPQHEHQDKAIFANNLASSKQRDTAHGLSKRISTDEDTKGITSPERTVVARKATAASKITTGKTATAKTTASSLTATSAKSRSAPKVALANTTPAATPRKTRTSTLTESKKTSPARSVAYPKAPRDANPVVAEKQTPARSVAYPRPPATRDAKPAKAAPTSKTPTSTIVDKIKPESIAIIVQEPEPSTFNPPSHSKSTDSSTPSDKQLRPSSLEPSKGLRSKSPSRIPIKAPTSMNRNKRISPPESRC</sequence>
<keyword evidence="1" id="KW-0677">Repeat</keyword>
<name>A0A432ZYG8_9FUNG</name>
<evidence type="ECO:0000256" key="3">
    <source>
        <dbReference type="PROSITE-ProRule" id="PRU00023"/>
    </source>
</evidence>
<proteinExistence type="predicted"/>
<dbReference type="EMBL" id="RBNI01028903">
    <property type="protein sequence ID" value="RUO95524.1"/>
    <property type="molecule type" value="Genomic_DNA"/>
</dbReference>
<dbReference type="Gene3D" id="1.25.40.20">
    <property type="entry name" value="Ankyrin repeat-containing domain"/>
    <property type="match status" value="1"/>
</dbReference>
<dbReference type="AlphaFoldDB" id="A0A432ZYG8"/>
<dbReference type="Proteomes" id="UP000268093">
    <property type="component" value="Unassembled WGS sequence"/>
</dbReference>
<feature type="compositionally biased region" description="Low complexity" evidence="4">
    <location>
        <begin position="250"/>
        <end position="262"/>
    </location>
</feature>
<feature type="compositionally biased region" description="Low complexity" evidence="4">
    <location>
        <begin position="147"/>
        <end position="179"/>
    </location>
</feature>
<dbReference type="SMART" id="SM00248">
    <property type="entry name" value="ANK"/>
    <property type="match status" value="2"/>
</dbReference>
<evidence type="ECO:0000313" key="6">
    <source>
        <dbReference type="Proteomes" id="UP000268093"/>
    </source>
</evidence>
<gene>
    <name evidence="5" type="ORF">BC936DRAFT_143845</name>
</gene>
<dbReference type="PROSITE" id="PS50297">
    <property type="entry name" value="ANK_REP_REGION"/>
    <property type="match status" value="1"/>
</dbReference>
<dbReference type="PANTHER" id="PTHR24173">
    <property type="entry name" value="ANKYRIN REPEAT CONTAINING"/>
    <property type="match status" value="1"/>
</dbReference>
<dbReference type="PANTHER" id="PTHR24173:SF61">
    <property type="entry name" value="ANKYRIN 2"/>
    <property type="match status" value="1"/>
</dbReference>
<keyword evidence="2 3" id="KW-0040">ANK repeat</keyword>
<organism evidence="5 6">
    <name type="scientific">Jimgerdemannia flammicorona</name>
    <dbReference type="NCBI Taxonomy" id="994334"/>
    <lineage>
        <taxon>Eukaryota</taxon>
        <taxon>Fungi</taxon>
        <taxon>Fungi incertae sedis</taxon>
        <taxon>Mucoromycota</taxon>
        <taxon>Mucoromycotina</taxon>
        <taxon>Endogonomycetes</taxon>
        <taxon>Endogonales</taxon>
        <taxon>Endogonaceae</taxon>
        <taxon>Jimgerdemannia</taxon>
    </lineage>
</organism>
<dbReference type="PROSITE" id="PS50088">
    <property type="entry name" value="ANK_REPEAT"/>
    <property type="match status" value="1"/>
</dbReference>
<evidence type="ECO:0000256" key="2">
    <source>
        <dbReference type="ARBA" id="ARBA00023043"/>
    </source>
</evidence>
<feature type="region of interest" description="Disordered" evidence="4">
    <location>
        <begin position="112"/>
        <end position="343"/>
    </location>
</feature>
<dbReference type="Pfam" id="PF12796">
    <property type="entry name" value="Ank_2"/>
    <property type="match status" value="1"/>
</dbReference>
<reference evidence="5 6" key="1">
    <citation type="journal article" date="2018" name="New Phytol.">
        <title>Phylogenomics of Endogonaceae and evolution of mycorrhizas within Mucoromycota.</title>
        <authorList>
            <person name="Chang Y."/>
            <person name="Desiro A."/>
            <person name="Na H."/>
            <person name="Sandor L."/>
            <person name="Lipzen A."/>
            <person name="Clum A."/>
            <person name="Barry K."/>
            <person name="Grigoriev I.V."/>
            <person name="Martin F.M."/>
            <person name="Stajich J.E."/>
            <person name="Smith M.E."/>
            <person name="Bonito G."/>
            <person name="Spatafora J.W."/>
        </authorList>
    </citation>
    <scope>NUCLEOTIDE SEQUENCE [LARGE SCALE GENOMIC DNA]</scope>
    <source>
        <strain evidence="5 6">GMNB39</strain>
    </source>
</reference>
<evidence type="ECO:0000313" key="5">
    <source>
        <dbReference type="EMBL" id="RUO95524.1"/>
    </source>
</evidence>
<keyword evidence="6" id="KW-1185">Reference proteome</keyword>
<evidence type="ECO:0000256" key="1">
    <source>
        <dbReference type="ARBA" id="ARBA00022737"/>
    </source>
</evidence>
<dbReference type="InterPro" id="IPR002110">
    <property type="entry name" value="Ankyrin_rpt"/>
</dbReference>
<dbReference type="SUPFAM" id="SSF48403">
    <property type="entry name" value="Ankyrin repeat"/>
    <property type="match status" value="1"/>
</dbReference>
<protein>
    <submittedName>
        <fullName evidence="5">Uncharacterized protein</fullName>
    </submittedName>
</protein>
<feature type="compositionally biased region" description="Low complexity" evidence="4">
    <location>
        <begin position="287"/>
        <end position="300"/>
    </location>
</feature>
<feature type="repeat" description="ANK" evidence="3">
    <location>
        <begin position="19"/>
        <end position="52"/>
    </location>
</feature>